<dbReference type="EMBL" id="JBHMEZ010000001">
    <property type="protein sequence ID" value="MFB9051769.1"/>
    <property type="molecule type" value="Genomic_DNA"/>
</dbReference>
<dbReference type="EC" id="2.3.-.-" evidence="4"/>
<dbReference type="Pfam" id="PF00583">
    <property type="entry name" value="Acetyltransf_1"/>
    <property type="match status" value="1"/>
</dbReference>
<reference evidence="4 5" key="1">
    <citation type="submission" date="2024-09" db="EMBL/GenBank/DDBJ databases">
        <authorList>
            <person name="Sun Q."/>
            <person name="Mori K."/>
        </authorList>
    </citation>
    <scope>NUCLEOTIDE SEQUENCE [LARGE SCALE GENOMIC DNA]</scope>
    <source>
        <strain evidence="4 5">CECT 8286</strain>
    </source>
</reference>
<proteinExistence type="predicted"/>
<comment type="caution">
    <text evidence="4">The sequence shown here is derived from an EMBL/GenBank/DDBJ whole genome shotgun (WGS) entry which is preliminary data.</text>
</comment>
<dbReference type="Gene3D" id="3.40.630.30">
    <property type="match status" value="1"/>
</dbReference>
<evidence type="ECO:0000313" key="5">
    <source>
        <dbReference type="Proteomes" id="UP001589605"/>
    </source>
</evidence>
<dbReference type="InterPro" id="IPR000182">
    <property type="entry name" value="GNAT_dom"/>
</dbReference>
<keyword evidence="2 4" id="KW-0012">Acyltransferase</keyword>
<evidence type="ECO:0000259" key="3">
    <source>
        <dbReference type="PROSITE" id="PS51186"/>
    </source>
</evidence>
<dbReference type="CDD" id="cd04301">
    <property type="entry name" value="NAT_SF"/>
    <property type="match status" value="1"/>
</dbReference>
<dbReference type="RefSeq" id="WP_382380502.1">
    <property type="nucleotide sequence ID" value="NZ_JBHMEZ010000001.1"/>
</dbReference>
<protein>
    <submittedName>
        <fullName evidence="4">GNAT family N-acetyltransferase</fullName>
        <ecNumber evidence="4">2.3.-.-</ecNumber>
    </submittedName>
</protein>
<dbReference type="PANTHER" id="PTHR43877">
    <property type="entry name" value="AMINOALKYLPHOSPHONATE N-ACETYLTRANSFERASE-RELATED-RELATED"/>
    <property type="match status" value="1"/>
</dbReference>
<dbReference type="GO" id="GO:0016746">
    <property type="term" value="F:acyltransferase activity"/>
    <property type="evidence" value="ECO:0007669"/>
    <property type="project" value="UniProtKB-KW"/>
</dbReference>
<evidence type="ECO:0000256" key="1">
    <source>
        <dbReference type="ARBA" id="ARBA00022679"/>
    </source>
</evidence>
<gene>
    <name evidence="4" type="ORF">ACFFVB_01645</name>
</gene>
<name>A0ABV5EX94_9FLAO</name>
<evidence type="ECO:0000256" key="2">
    <source>
        <dbReference type="ARBA" id="ARBA00023315"/>
    </source>
</evidence>
<organism evidence="4 5">
    <name type="scientific">Formosa undariae</name>
    <dbReference type="NCBI Taxonomy" id="1325436"/>
    <lineage>
        <taxon>Bacteria</taxon>
        <taxon>Pseudomonadati</taxon>
        <taxon>Bacteroidota</taxon>
        <taxon>Flavobacteriia</taxon>
        <taxon>Flavobacteriales</taxon>
        <taxon>Flavobacteriaceae</taxon>
        <taxon>Formosa</taxon>
    </lineage>
</organism>
<dbReference type="InterPro" id="IPR050832">
    <property type="entry name" value="Bact_Acetyltransf"/>
</dbReference>
<dbReference type="InterPro" id="IPR016181">
    <property type="entry name" value="Acyl_CoA_acyltransferase"/>
</dbReference>
<feature type="domain" description="N-acetyltransferase" evidence="3">
    <location>
        <begin position="1"/>
        <end position="148"/>
    </location>
</feature>
<dbReference type="PANTHER" id="PTHR43877:SF2">
    <property type="entry name" value="AMINOALKYLPHOSPHONATE N-ACETYLTRANSFERASE-RELATED"/>
    <property type="match status" value="1"/>
</dbReference>
<dbReference type="PROSITE" id="PS51186">
    <property type="entry name" value="GNAT"/>
    <property type="match status" value="1"/>
</dbReference>
<evidence type="ECO:0000313" key="4">
    <source>
        <dbReference type="EMBL" id="MFB9051769.1"/>
    </source>
</evidence>
<keyword evidence="1 4" id="KW-0808">Transferase</keyword>
<dbReference type="Proteomes" id="UP001589605">
    <property type="component" value="Unassembled WGS sequence"/>
</dbReference>
<sequence>MTYRKAIEKDLKSVAELFDSYRVFYEKESDLESAEKFIFERLKNNDSEIFIAENESLELVGFVQLYPLFSSTRMEKLWLLNDLFVNADFRGKGVSVNLIDTAKNLVRETHACGLFLETSKTNIIGNNLYPKTGFKLNNDSNYYEWNNS</sequence>
<accession>A0ABV5EX94</accession>
<keyword evidence="5" id="KW-1185">Reference proteome</keyword>
<dbReference type="SUPFAM" id="SSF55729">
    <property type="entry name" value="Acyl-CoA N-acyltransferases (Nat)"/>
    <property type="match status" value="1"/>
</dbReference>